<name>A0A2P2LMK2_RHIMU</name>
<sequence length="72" mass="8672">MWCRLANTYTRWLLRDVTGFRCANVEGITRGFKYRIMEGHESQRRTCLCHPFIRERGTKNKSENDNSSKWRC</sequence>
<reference evidence="1" key="1">
    <citation type="submission" date="2018-02" db="EMBL/GenBank/DDBJ databases">
        <title>Rhizophora mucronata_Transcriptome.</title>
        <authorList>
            <person name="Meera S.P."/>
            <person name="Sreeshan A."/>
            <person name="Augustine A."/>
        </authorList>
    </citation>
    <scope>NUCLEOTIDE SEQUENCE</scope>
    <source>
        <tissue evidence="1">Leaf</tissue>
    </source>
</reference>
<protein>
    <submittedName>
        <fullName evidence="1">AMP dependent CoA ligase</fullName>
    </submittedName>
</protein>
<dbReference type="EMBL" id="GGEC01038709">
    <property type="protein sequence ID" value="MBX19193.1"/>
    <property type="molecule type" value="Transcribed_RNA"/>
</dbReference>
<accession>A0A2P2LMK2</accession>
<organism evidence="1">
    <name type="scientific">Rhizophora mucronata</name>
    <name type="common">Asiatic mangrove</name>
    <dbReference type="NCBI Taxonomy" id="61149"/>
    <lineage>
        <taxon>Eukaryota</taxon>
        <taxon>Viridiplantae</taxon>
        <taxon>Streptophyta</taxon>
        <taxon>Embryophyta</taxon>
        <taxon>Tracheophyta</taxon>
        <taxon>Spermatophyta</taxon>
        <taxon>Magnoliopsida</taxon>
        <taxon>eudicotyledons</taxon>
        <taxon>Gunneridae</taxon>
        <taxon>Pentapetalae</taxon>
        <taxon>rosids</taxon>
        <taxon>fabids</taxon>
        <taxon>Malpighiales</taxon>
        <taxon>Rhizophoraceae</taxon>
        <taxon>Rhizophora</taxon>
    </lineage>
</organism>
<dbReference type="AlphaFoldDB" id="A0A2P2LMK2"/>
<evidence type="ECO:0000313" key="1">
    <source>
        <dbReference type="EMBL" id="MBX19193.1"/>
    </source>
</evidence>
<dbReference type="GO" id="GO:0016874">
    <property type="term" value="F:ligase activity"/>
    <property type="evidence" value="ECO:0007669"/>
    <property type="project" value="UniProtKB-KW"/>
</dbReference>
<keyword evidence="1" id="KW-0436">Ligase</keyword>
<proteinExistence type="predicted"/>